<dbReference type="PANTHER" id="PTHR37816">
    <property type="entry name" value="YALI0E33011P"/>
    <property type="match status" value="1"/>
</dbReference>
<dbReference type="AlphaFoldDB" id="A0A679JM45"/>
<dbReference type="InterPro" id="IPR027417">
    <property type="entry name" value="P-loop_NTPase"/>
</dbReference>
<dbReference type="Gene3D" id="3.40.50.300">
    <property type="entry name" value="P-loop containing nucleotide triphosphate hydrolases"/>
    <property type="match status" value="1"/>
</dbReference>
<dbReference type="InterPro" id="IPR052922">
    <property type="entry name" value="Cytidylate_Kinase-2"/>
</dbReference>
<name>A0A679JM45_9HYPH</name>
<accession>A0A679JM45</accession>
<gene>
    <name evidence="1" type="ORF">MBUL_04006</name>
</gene>
<protein>
    <recommendedName>
        <fullName evidence="2">Shikimate kinase</fullName>
    </recommendedName>
</protein>
<dbReference type="EMBL" id="LR743504">
    <property type="protein sequence ID" value="CAA2107127.1"/>
    <property type="molecule type" value="Genomic_DNA"/>
</dbReference>
<evidence type="ECO:0000313" key="1">
    <source>
        <dbReference type="EMBL" id="CAA2107127.1"/>
    </source>
</evidence>
<evidence type="ECO:0008006" key="2">
    <source>
        <dbReference type="Google" id="ProtNLM"/>
    </source>
</evidence>
<dbReference type="SUPFAM" id="SSF52540">
    <property type="entry name" value="P-loop containing nucleoside triphosphate hydrolases"/>
    <property type="match status" value="1"/>
</dbReference>
<proteinExistence type="predicted"/>
<sequence length="164" mass="18688">MQRVIVLGPPGSGKSTLARRLGAAHHLPVFHLDQAYFRPGWEPVPAAEFRAEVERLAALPRWIIDGNYTDVIGPRFAAADTLIYLDLPAWLTMARVIRRLAASYGRVRPDAARGCPERLDAEFLRYVWTWNRKRRARNLALIERFPGKVVILASRTEQRRFDGA</sequence>
<organism evidence="1">
    <name type="scientific">Methylobacterium bullatum</name>
    <dbReference type="NCBI Taxonomy" id="570505"/>
    <lineage>
        <taxon>Bacteria</taxon>
        <taxon>Pseudomonadati</taxon>
        <taxon>Pseudomonadota</taxon>
        <taxon>Alphaproteobacteria</taxon>
        <taxon>Hyphomicrobiales</taxon>
        <taxon>Methylobacteriaceae</taxon>
        <taxon>Methylobacterium</taxon>
    </lineage>
</organism>
<reference evidence="1" key="1">
    <citation type="submission" date="2019-12" db="EMBL/GenBank/DDBJ databases">
        <authorList>
            <person name="Cremers G."/>
        </authorList>
    </citation>
    <scope>NUCLEOTIDE SEQUENCE</scope>
    <source>
        <strain evidence="1">Mbul1</strain>
    </source>
</reference>
<dbReference type="PANTHER" id="PTHR37816:SF3">
    <property type="entry name" value="MODULATES DNA TOPOLOGY"/>
    <property type="match status" value="1"/>
</dbReference>